<evidence type="ECO:0000313" key="2">
    <source>
        <dbReference type="Proteomes" id="UP000093080"/>
    </source>
</evidence>
<dbReference type="STRING" id="1156395.DBT_0375"/>
<accession>A0A1B9F9G8</accession>
<dbReference type="Pfam" id="PF04392">
    <property type="entry name" value="ABC_sub_bind"/>
    <property type="match status" value="1"/>
</dbReference>
<sequence length="245" mass="27757">MFLCQALANGTIQLSEPTHEECLVFLQGLKVSMKDFRFVAPGKAGIDVASPTIVWGAKRNSIEGLKGKSLIVLFTEASLHNLEKIPKSSIVFVMDIKFRDKIGLVRRLFPRPARIGVLTSDKEIFKESKNYSAVLAQYVVGPGEVPLSFRALIDRIDVFLAIPDQVVFNYYSTLFLLRECALSGIPVIGFSEDMFEYGALASYRIDFYREGMRMGRIFKNFLLNRCHGGVVFFPKNYRIIKRDDH</sequence>
<protein>
    <submittedName>
        <fullName evidence="1">Uncharacterized protein</fullName>
    </submittedName>
</protein>
<dbReference type="InterPro" id="IPR007487">
    <property type="entry name" value="ABC_transpt-TYRBP-like"/>
</dbReference>
<comment type="caution">
    <text evidence="1">The sequence shown here is derived from an EMBL/GenBank/DDBJ whole genome shotgun (WGS) entry which is preliminary data.</text>
</comment>
<dbReference type="EMBL" id="MAGO01000001">
    <property type="protein sequence ID" value="OCC16558.1"/>
    <property type="molecule type" value="Genomic_DNA"/>
</dbReference>
<dbReference type="AlphaFoldDB" id="A0A1B9F9G8"/>
<name>A0A1B9F9G8_9BACT</name>
<proteinExistence type="predicted"/>
<dbReference type="Gene3D" id="3.40.50.2300">
    <property type="match status" value="1"/>
</dbReference>
<gene>
    <name evidence="1" type="ORF">DBT_0375</name>
</gene>
<keyword evidence="2" id="KW-1185">Reference proteome</keyword>
<dbReference type="Proteomes" id="UP000093080">
    <property type="component" value="Unassembled WGS sequence"/>
</dbReference>
<reference evidence="1 2" key="1">
    <citation type="submission" date="2016-06" db="EMBL/GenBank/DDBJ databases">
        <title>Respiratory ammonification of nitrate coupled to the oxidation of elemental sulfur in deep-sea autotrophic thermophilic bacteria.</title>
        <authorList>
            <person name="Slobodkina G.B."/>
            <person name="Mardanov A.V."/>
            <person name="Ravin N.V."/>
            <person name="Frolova A.A."/>
            <person name="Viryasiv M.B."/>
            <person name="Chernyh N.A."/>
            <person name="Bonch-Osmolovskaya E.A."/>
            <person name="Slobodkin A.I."/>
        </authorList>
    </citation>
    <scope>NUCLEOTIDE SEQUENCE [LARGE SCALE GENOMIC DNA]</scope>
    <source>
        <strain evidence="1 2">S69</strain>
    </source>
</reference>
<organism evidence="1 2">
    <name type="scientific">Dissulfuribacter thermophilus</name>
    <dbReference type="NCBI Taxonomy" id="1156395"/>
    <lineage>
        <taxon>Bacteria</taxon>
        <taxon>Pseudomonadati</taxon>
        <taxon>Thermodesulfobacteriota</taxon>
        <taxon>Dissulfuribacteria</taxon>
        <taxon>Dissulfuribacterales</taxon>
        <taxon>Dissulfuribacteraceae</taxon>
        <taxon>Dissulfuribacter</taxon>
    </lineage>
</organism>
<evidence type="ECO:0000313" key="1">
    <source>
        <dbReference type="EMBL" id="OCC16558.1"/>
    </source>
</evidence>